<dbReference type="PANTHER" id="PTHR12210">
    <property type="entry name" value="DULLARD PROTEIN PHOSPHATASE"/>
    <property type="match status" value="1"/>
</dbReference>
<reference evidence="4" key="1">
    <citation type="submission" date="2021-01" db="EMBL/GenBank/DDBJ databases">
        <title>Adiantum capillus-veneris genome.</title>
        <authorList>
            <person name="Fang Y."/>
            <person name="Liao Q."/>
        </authorList>
    </citation>
    <scope>NUCLEOTIDE SEQUENCE</scope>
    <source>
        <strain evidence="4">H3</strain>
        <tissue evidence="4">Leaf</tissue>
    </source>
</reference>
<keyword evidence="1" id="KW-0809">Transit peptide</keyword>
<comment type="subunit">
    <text evidence="1">Component of the TIM23 complex.</text>
</comment>
<evidence type="ECO:0000256" key="2">
    <source>
        <dbReference type="SAM" id="MobiDB-lite"/>
    </source>
</evidence>
<dbReference type="GO" id="GO:0015031">
    <property type="term" value="P:protein transport"/>
    <property type="evidence" value="ECO:0007669"/>
    <property type="project" value="UniProtKB-KW"/>
</dbReference>
<comment type="similarity">
    <text evidence="1">Belongs to the TIM50 family.</text>
</comment>
<dbReference type="InterPro" id="IPR050365">
    <property type="entry name" value="TIM50"/>
</dbReference>
<comment type="function">
    <text evidence="1">Essential component of the TIM23 complex, a complex that mediates the translocation of transit peptide-containing proteins across the mitochondrial inner membrane.</text>
</comment>
<dbReference type="AlphaFoldDB" id="A0A9D4ZDF1"/>
<feature type="domain" description="FCP1 homology" evidence="3">
    <location>
        <begin position="154"/>
        <end position="344"/>
    </location>
</feature>
<dbReference type="InterPro" id="IPR023214">
    <property type="entry name" value="HAD_sf"/>
</dbReference>
<gene>
    <name evidence="4" type="ORF">GOP47_0016906</name>
</gene>
<dbReference type="Gene3D" id="3.40.50.1000">
    <property type="entry name" value="HAD superfamily/HAD-like"/>
    <property type="match status" value="1"/>
</dbReference>
<feature type="non-terminal residue" evidence="4">
    <location>
        <position position="1"/>
    </location>
</feature>
<comment type="caution">
    <text evidence="4">The sequence shown here is derived from an EMBL/GenBank/DDBJ whole genome shotgun (WGS) entry which is preliminary data.</text>
</comment>
<name>A0A9D4ZDF1_ADICA</name>
<keyword evidence="1" id="KW-0496">Mitochondrion</keyword>
<dbReference type="Proteomes" id="UP000886520">
    <property type="component" value="Chromosome 16"/>
</dbReference>
<evidence type="ECO:0000313" key="5">
    <source>
        <dbReference type="Proteomes" id="UP000886520"/>
    </source>
</evidence>
<proteinExistence type="inferred from homology"/>
<comment type="subcellular location">
    <subcellularLocation>
        <location evidence="1">Mitochondrion inner membrane</location>
        <topology evidence="1">Single-pass membrane protein</topology>
    </subcellularLocation>
</comment>
<evidence type="ECO:0000256" key="1">
    <source>
        <dbReference type="RuleBase" id="RU365079"/>
    </source>
</evidence>
<keyword evidence="5" id="KW-1185">Reference proteome</keyword>
<dbReference type="Pfam" id="PF03031">
    <property type="entry name" value="NIF"/>
    <property type="match status" value="1"/>
</dbReference>
<keyword evidence="1" id="KW-0813">Transport</keyword>
<dbReference type="InterPro" id="IPR004274">
    <property type="entry name" value="FCP1_dom"/>
</dbReference>
<accession>A0A9D4ZDF1</accession>
<sequence length="364" mass="41521">ELKPSGYNIWKWVTPQGLEGVLNILSTLQRTGFANTAKTPKELLLLIQSLAIFHGKEGTDMKSGTMTDDESQDPTAEASMHVHRVAPPNFVPVSDAKKDSPLGQDVQPDPTKEVHSPELQQDVSSYTKRWKDVLMPFPISIVTAPLMEGTPPPTCRAQKVLVLDMNGVLLRRYPNPEIPPRTKDFLYQKAFKGCSDRGTFCIIRPDVLQFLCECADIFHLCIWSNCTNRNMNITLKGFLSGMHPRIWKEQFYQTDCVKLPFRLTDIRELQGGEAKPVFVKGLPELLKRRPDWRGSSILMVDDTRYKNILNSDTTMICPPTFQLDDESQDPRYVTNTLFSWLKGLNYVQDPDQYVRMHMISNEKD</sequence>
<keyword evidence="1" id="KW-0811">Translocation</keyword>
<dbReference type="SMART" id="SM00577">
    <property type="entry name" value="CPDc"/>
    <property type="match status" value="1"/>
</dbReference>
<feature type="region of interest" description="Disordered" evidence="2">
    <location>
        <begin position="58"/>
        <end position="120"/>
    </location>
</feature>
<dbReference type="PROSITE" id="PS50969">
    <property type="entry name" value="FCP1"/>
    <property type="match status" value="1"/>
</dbReference>
<dbReference type="GO" id="GO:0005744">
    <property type="term" value="C:TIM23 mitochondrial import inner membrane translocase complex"/>
    <property type="evidence" value="ECO:0007669"/>
    <property type="project" value="UniProtKB-UniRule"/>
</dbReference>
<dbReference type="OrthoDB" id="1711508at2759"/>
<dbReference type="InterPro" id="IPR036412">
    <property type="entry name" value="HAD-like_sf"/>
</dbReference>
<dbReference type="EMBL" id="JABFUD020000016">
    <property type="protein sequence ID" value="KAI5068561.1"/>
    <property type="molecule type" value="Genomic_DNA"/>
</dbReference>
<evidence type="ECO:0000313" key="4">
    <source>
        <dbReference type="EMBL" id="KAI5068561.1"/>
    </source>
</evidence>
<keyword evidence="1" id="KW-0653">Protein transport</keyword>
<dbReference type="SUPFAM" id="SSF56784">
    <property type="entry name" value="HAD-like"/>
    <property type="match status" value="1"/>
</dbReference>
<organism evidence="4 5">
    <name type="scientific">Adiantum capillus-veneris</name>
    <name type="common">Maidenhair fern</name>
    <dbReference type="NCBI Taxonomy" id="13818"/>
    <lineage>
        <taxon>Eukaryota</taxon>
        <taxon>Viridiplantae</taxon>
        <taxon>Streptophyta</taxon>
        <taxon>Embryophyta</taxon>
        <taxon>Tracheophyta</taxon>
        <taxon>Polypodiopsida</taxon>
        <taxon>Polypodiidae</taxon>
        <taxon>Polypodiales</taxon>
        <taxon>Pteridineae</taxon>
        <taxon>Pteridaceae</taxon>
        <taxon>Vittarioideae</taxon>
        <taxon>Adiantum</taxon>
    </lineage>
</organism>
<protein>
    <recommendedName>
        <fullName evidence="1">Mitochondrial import inner membrane translocase subunit TIM50</fullName>
    </recommendedName>
</protein>
<evidence type="ECO:0000259" key="3">
    <source>
        <dbReference type="PROSITE" id="PS50969"/>
    </source>
</evidence>